<dbReference type="AlphaFoldDB" id="A0A2W4F953"/>
<accession>A0A2W4F953</accession>
<keyword evidence="1" id="KW-0472">Membrane</keyword>
<dbReference type="OrthoDB" id="8820484at2"/>
<proteinExistence type="predicted"/>
<evidence type="ECO:0000313" key="2">
    <source>
        <dbReference type="EMBL" id="PZM17190.1"/>
    </source>
</evidence>
<dbReference type="Proteomes" id="UP000248925">
    <property type="component" value="Unassembled WGS sequence"/>
</dbReference>
<sequence>MDFMRLLKSFEEFLYEIASWIVFYPITMWRTLRHPSAMMRYADIELLDNEADQYIDTLSPPLFLLVTLVIAHSLELSLLPKETSVVLPSFLASADANLVIFREISYSLFPLFMASKLLRKSRTSLDRRTLRPPFYSQCYVAAPFALGINIATILVRMGGDVLIPTGLAVFLLVLVWYVTIQTRWFRADLGVSTTKAAFMVLITVCEALVAVILVGAIVVTGIPGGSSWASSLKALRALRPYPTYSRAVQAPL</sequence>
<feature type="transmembrane region" description="Helical" evidence="1">
    <location>
        <begin position="161"/>
        <end position="178"/>
    </location>
</feature>
<feature type="transmembrane region" description="Helical" evidence="1">
    <location>
        <begin position="13"/>
        <end position="32"/>
    </location>
</feature>
<feature type="transmembrane region" description="Helical" evidence="1">
    <location>
        <begin position="198"/>
        <end position="222"/>
    </location>
</feature>
<feature type="transmembrane region" description="Helical" evidence="1">
    <location>
        <begin position="99"/>
        <end position="118"/>
    </location>
</feature>
<feature type="transmembrane region" description="Helical" evidence="1">
    <location>
        <begin position="138"/>
        <end position="155"/>
    </location>
</feature>
<comment type="caution">
    <text evidence="2">The sequence shown here is derived from an EMBL/GenBank/DDBJ whole genome shotgun (WGS) entry which is preliminary data.</text>
</comment>
<evidence type="ECO:0000313" key="3">
    <source>
        <dbReference type="Proteomes" id="UP000248925"/>
    </source>
</evidence>
<dbReference type="RefSeq" id="WP_111158518.1">
    <property type="nucleotide sequence ID" value="NZ_PCDP01000001.1"/>
</dbReference>
<organism evidence="2 3">
    <name type="scientific">Rhizobium tubonense</name>
    <dbReference type="NCBI Taxonomy" id="484088"/>
    <lineage>
        <taxon>Bacteria</taxon>
        <taxon>Pseudomonadati</taxon>
        <taxon>Pseudomonadota</taxon>
        <taxon>Alphaproteobacteria</taxon>
        <taxon>Hyphomicrobiales</taxon>
        <taxon>Rhizobiaceae</taxon>
        <taxon>Rhizobium/Agrobacterium group</taxon>
        <taxon>Rhizobium</taxon>
    </lineage>
</organism>
<protein>
    <submittedName>
        <fullName evidence="2">Permease</fullName>
    </submittedName>
</protein>
<keyword evidence="1" id="KW-0812">Transmembrane</keyword>
<gene>
    <name evidence="2" type="ORF">CPY51_02895</name>
</gene>
<evidence type="ECO:0000256" key="1">
    <source>
        <dbReference type="SAM" id="Phobius"/>
    </source>
</evidence>
<reference evidence="2 3" key="1">
    <citation type="journal article" date="2018" name="Sci. Rep.">
        <title>Rhizobium tumorigenes sp. nov., a novel plant tumorigenic bacterium isolated from cane gall tumors on thornless blackberry.</title>
        <authorList>
            <person name="Kuzmanovi N."/>
            <person name="Smalla K."/>
            <person name="Gronow S."/>
            <person name="PuBawska J."/>
        </authorList>
    </citation>
    <scope>NUCLEOTIDE SEQUENCE [LARGE SCALE GENOMIC DNA]</scope>
    <source>
        <strain evidence="2 3">CCBAU 85046</strain>
    </source>
</reference>
<keyword evidence="1" id="KW-1133">Transmembrane helix</keyword>
<name>A0A2W4F953_9HYPH</name>
<keyword evidence="3" id="KW-1185">Reference proteome</keyword>
<dbReference type="EMBL" id="PCDP01000001">
    <property type="protein sequence ID" value="PZM17190.1"/>
    <property type="molecule type" value="Genomic_DNA"/>
</dbReference>